<accession>A0A8C8C8Z4</accession>
<dbReference type="CDD" id="cd08358">
    <property type="entry name" value="GLOD4_N"/>
    <property type="match status" value="1"/>
</dbReference>
<proteinExistence type="inferred from homology"/>
<dbReference type="Pfam" id="PF00903">
    <property type="entry name" value="Glyoxalase"/>
    <property type="match status" value="1"/>
</dbReference>
<dbReference type="GeneTree" id="ENSGT00940000161894"/>
<dbReference type="Pfam" id="PF21701">
    <property type="entry name" value="GLOD4_C"/>
    <property type="match status" value="1"/>
</dbReference>
<dbReference type="PANTHER" id="PTHR46466:SF1">
    <property type="entry name" value="GLYOXALASE DOMAIN-CONTAINING PROTEIN 4"/>
    <property type="match status" value="1"/>
</dbReference>
<organism evidence="4 5">
    <name type="scientific">Oncorhynchus tshawytscha</name>
    <name type="common">Chinook salmon</name>
    <name type="synonym">Salmo tshawytscha</name>
    <dbReference type="NCBI Taxonomy" id="74940"/>
    <lineage>
        <taxon>Eukaryota</taxon>
        <taxon>Metazoa</taxon>
        <taxon>Chordata</taxon>
        <taxon>Craniata</taxon>
        <taxon>Vertebrata</taxon>
        <taxon>Euteleostomi</taxon>
        <taxon>Actinopterygii</taxon>
        <taxon>Neopterygii</taxon>
        <taxon>Teleostei</taxon>
        <taxon>Protacanthopterygii</taxon>
        <taxon>Salmoniformes</taxon>
        <taxon>Salmonidae</taxon>
        <taxon>Salmoninae</taxon>
        <taxon>Oncorhynchus</taxon>
    </lineage>
</organism>
<dbReference type="InterPro" id="IPR037523">
    <property type="entry name" value="VOC_core"/>
</dbReference>
<dbReference type="FunFam" id="3.10.180.10:FF:000014">
    <property type="entry name" value="glyoxalase domain-containing protein 4"/>
    <property type="match status" value="1"/>
</dbReference>
<dbReference type="Gene3D" id="3.10.180.10">
    <property type="entry name" value="2,3-Dihydroxybiphenyl 1,2-Dioxygenase, domain 1"/>
    <property type="match status" value="2"/>
</dbReference>
<sequence>MALRRALHFVFKVGDRSKTATFYRDVLGMKILRHEEFEEGCRATCNGPYDGKWSKTMVGFGPEDDHFVAELTYNYGVGEYRLGNDFLGLTLQSSQAVSNAKRLGWPLTEVGEALYLVEAPGGYHFYLVDKDQPHNGSLPQASHNKLGEVWPIPPDRAGVTESDPVQKVCLAVSDLPKSTHYWSSLLGMKVMERNEEKKTVLLGFTDTQVCERETLGSTPQECKLELYNIGGTVDHGTAFGRIAFSCPHKQLPDLEALMTKENYKILTPLVSLDTPGKATVEVVILADPDGHEICFVGDEAFRQLSQMDPSGNALLDKAMAEDKSDEWFAKHNKQKASA</sequence>
<dbReference type="InterPro" id="IPR059155">
    <property type="entry name" value="GLOD4_dom"/>
</dbReference>
<dbReference type="CDD" id="cd16357">
    <property type="entry name" value="GLOD4_C"/>
    <property type="match status" value="1"/>
</dbReference>
<reference evidence="4" key="2">
    <citation type="submission" date="2025-09" db="UniProtKB">
        <authorList>
            <consortium name="Ensembl"/>
        </authorList>
    </citation>
    <scope>IDENTIFICATION</scope>
</reference>
<evidence type="ECO:0000313" key="4">
    <source>
        <dbReference type="Ensembl" id="ENSOTSP00005004724.2"/>
    </source>
</evidence>
<dbReference type="Pfam" id="PF21207">
    <property type="entry name" value="GLOD4_N"/>
    <property type="match status" value="1"/>
</dbReference>
<feature type="domain" description="VOC" evidence="3">
    <location>
        <begin position="164"/>
        <end position="298"/>
    </location>
</feature>
<protein>
    <recommendedName>
        <fullName evidence="3">VOC domain-containing protein</fullName>
    </recommendedName>
</protein>
<name>A0A8C8C8Z4_ONCTS</name>
<reference evidence="4" key="1">
    <citation type="submission" date="2025-08" db="UniProtKB">
        <authorList>
            <consortium name="Ensembl"/>
        </authorList>
    </citation>
    <scope>IDENTIFICATION</scope>
</reference>
<dbReference type="Ensembl" id="ENSOTST00005005280.2">
    <property type="protein sequence ID" value="ENSOTSP00005004724.2"/>
    <property type="gene ID" value="ENSOTSG00005002678.2"/>
</dbReference>
<feature type="domain" description="VOC" evidence="3">
    <location>
        <begin position="5"/>
        <end position="130"/>
    </location>
</feature>
<dbReference type="Proteomes" id="UP000694402">
    <property type="component" value="Unassembled WGS sequence"/>
</dbReference>
<dbReference type="InterPro" id="IPR043194">
    <property type="entry name" value="GLOD4_C"/>
</dbReference>
<dbReference type="PROSITE" id="PS51819">
    <property type="entry name" value="VOC"/>
    <property type="match status" value="2"/>
</dbReference>
<evidence type="ECO:0000256" key="1">
    <source>
        <dbReference type="ARBA" id="ARBA00010363"/>
    </source>
</evidence>
<comment type="similarity">
    <text evidence="1">Belongs to the glyoxalase I family.</text>
</comment>
<dbReference type="InterPro" id="IPR043193">
    <property type="entry name" value="GLOD4"/>
</dbReference>
<dbReference type="InterPro" id="IPR029068">
    <property type="entry name" value="Glyas_Bleomycin-R_OHBP_Dase"/>
</dbReference>
<keyword evidence="5" id="KW-1185">Reference proteome</keyword>
<gene>
    <name evidence="4" type="primary">NXN</name>
</gene>
<keyword evidence="2" id="KW-0677">Repeat</keyword>
<evidence type="ECO:0000259" key="3">
    <source>
        <dbReference type="PROSITE" id="PS51819"/>
    </source>
</evidence>
<dbReference type="InterPro" id="IPR004360">
    <property type="entry name" value="Glyas_Fos-R_dOase_dom"/>
</dbReference>
<evidence type="ECO:0000256" key="2">
    <source>
        <dbReference type="ARBA" id="ARBA00022737"/>
    </source>
</evidence>
<dbReference type="AlphaFoldDB" id="A0A8C8C8Z4"/>
<dbReference type="SUPFAM" id="SSF54593">
    <property type="entry name" value="Glyoxalase/Bleomycin resistance protein/Dihydroxybiphenyl dioxygenase"/>
    <property type="match status" value="2"/>
</dbReference>
<evidence type="ECO:0000313" key="5">
    <source>
        <dbReference type="Proteomes" id="UP000694402"/>
    </source>
</evidence>
<dbReference type="PANTHER" id="PTHR46466">
    <property type="entry name" value="GLYOXALASE DOMAIN-CONTAINING PROTEIN 4"/>
    <property type="match status" value="1"/>
</dbReference>